<protein>
    <recommendedName>
        <fullName evidence="11">Cobalamin biosynthesis protein CobD</fullName>
    </recommendedName>
</protein>
<dbReference type="EMBL" id="BARV01008755">
    <property type="protein sequence ID" value="GAI07793.1"/>
    <property type="molecule type" value="Genomic_DNA"/>
</dbReference>
<dbReference type="PANTHER" id="PTHR34308:SF1">
    <property type="entry name" value="COBALAMIN BIOSYNTHESIS PROTEIN CBIB"/>
    <property type="match status" value="1"/>
</dbReference>
<dbReference type="InterPro" id="IPR004485">
    <property type="entry name" value="Cobalamin_biosynth_CobD/CbiB"/>
</dbReference>
<dbReference type="PANTHER" id="PTHR34308">
    <property type="entry name" value="COBALAMIN BIOSYNTHESIS PROTEIN CBIB"/>
    <property type="match status" value="1"/>
</dbReference>
<sequence>IGYYGKYEYLGKFPAKMDDILNFIPARISGLLLMVAAYLCRKDGGSAWQIMLRHHDRTESPNAGWPMSAAAGALKVRLEKAGCYNLGNPNNPLSPDLIVSGIKLLEVAALLWVLFCLTMEVTYLVFVT</sequence>
<keyword evidence="7 9" id="KW-1133">Transmembrane helix</keyword>
<keyword evidence="5" id="KW-0169">Cobalamin biosynthesis</keyword>
<name>X1KM92_9ZZZZ</name>
<comment type="pathway">
    <text evidence="2">Cofactor biosynthesis; adenosylcobalamin biosynthesis.</text>
</comment>
<reference evidence="10" key="1">
    <citation type="journal article" date="2014" name="Front. Microbiol.">
        <title>High frequency of phylogenetically diverse reductive dehalogenase-homologous genes in deep subseafloor sedimentary metagenomes.</title>
        <authorList>
            <person name="Kawai M."/>
            <person name="Futagami T."/>
            <person name="Toyoda A."/>
            <person name="Takaki Y."/>
            <person name="Nishi S."/>
            <person name="Hori S."/>
            <person name="Arai W."/>
            <person name="Tsubouchi T."/>
            <person name="Morono Y."/>
            <person name="Uchiyama I."/>
            <person name="Ito T."/>
            <person name="Fujiyama A."/>
            <person name="Inagaki F."/>
            <person name="Takami H."/>
        </authorList>
    </citation>
    <scope>NUCLEOTIDE SEQUENCE</scope>
    <source>
        <strain evidence="10">Expedition CK06-06</strain>
    </source>
</reference>
<evidence type="ECO:0000256" key="3">
    <source>
        <dbReference type="ARBA" id="ARBA00006263"/>
    </source>
</evidence>
<evidence type="ECO:0000256" key="1">
    <source>
        <dbReference type="ARBA" id="ARBA00004651"/>
    </source>
</evidence>
<organism evidence="10">
    <name type="scientific">marine sediment metagenome</name>
    <dbReference type="NCBI Taxonomy" id="412755"/>
    <lineage>
        <taxon>unclassified sequences</taxon>
        <taxon>metagenomes</taxon>
        <taxon>ecological metagenomes</taxon>
    </lineage>
</organism>
<evidence type="ECO:0000313" key="10">
    <source>
        <dbReference type="EMBL" id="GAI07793.1"/>
    </source>
</evidence>
<feature type="non-terminal residue" evidence="10">
    <location>
        <position position="1"/>
    </location>
</feature>
<keyword evidence="8 9" id="KW-0472">Membrane</keyword>
<dbReference type="AlphaFoldDB" id="X1KM92"/>
<gene>
    <name evidence="10" type="ORF">S06H3_17505</name>
</gene>
<evidence type="ECO:0000256" key="9">
    <source>
        <dbReference type="SAM" id="Phobius"/>
    </source>
</evidence>
<evidence type="ECO:0000256" key="6">
    <source>
        <dbReference type="ARBA" id="ARBA00022692"/>
    </source>
</evidence>
<evidence type="ECO:0000256" key="4">
    <source>
        <dbReference type="ARBA" id="ARBA00022475"/>
    </source>
</evidence>
<evidence type="ECO:0000256" key="2">
    <source>
        <dbReference type="ARBA" id="ARBA00004953"/>
    </source>
</evidence>
<comment type="subcellular location">
    <subcellularLocation>
        <location evidence="1">Cell membrane</location>
        <topology evidence="1">Multi-pass membrane protein</topology>
    </subcellularLocation>
</comment>
<dbReference type="GO" id="GO:0005886">
    <property type="term" value="C:plasma membrane"/>
    <property type="evidence" value="ECO:0007669"/>
    <property type="project" value="UniProtKB-SubCell"/>
</dbReference>
<evidence type="ECO:0000256" key="5">
    <source>
        <dbReference type="ARBA" id="ARBA00022573"/>
    </source>
</evidence>
<evidence type="ECO:0000256" key="8">
    <source>
        <dbReference type="ARBA" id="ARBA00023136"/>
    </source>
</evidence>
<dbReference type="GO" id="GO:0009236">
    <property type="term" value="P:cobalamin biosynthetic process"/>
    <property type="evidence" value="ECO:0007669"/>
    <property type="project" value="UniProtKB-UniPathway"/>
</dbReference>
<comment type="similarity">
    <text evidence="3">Belongs to the CobD/CbiB family.</text>
</comment>
<feature type="transmembrane region" description="Helical" evidence="9">
    <location>
        <begin position="104"/>
        <end position="126"/>
    </location>
</feature>
<evidence type="ECO:0008006" key="11">
    <source>
        <dbReference type="Google" id="ProtNLM"/>
    </source>
</evidence>
<dbReference type="Pfam" id="PF03186">
    <property type="entry name" value="CobD_Cbib"/>
    <property type="match status" value="1"/>
</dbReference>
<feature type="transmembrane region" description="Helical" evidence="9">
    <location>
        <begin position="20"/>
        <end position="40"/>
    </location>
</feature>
<keyword evidence="4" id="KW-1003">Cell membrane</keyword>
<accession>X1KM92</accession>
<comment type="caution">
    <text evidence="10">The sequence shown here is derived from an EMBL/GenBank/DDBJ whole genome shotgun (WGS) entry which is preliminary data.</text>
</comment>
<proteinExistence type="inferred from homology"/>
<dbReference type="GO" id="GO:0048472">
    <property type="term" value="F:threonine-phosphate decarboxylase activity"/>
    <property type="evidence" value="ECO:0007669"/>
    <property type="project" value="InterPro"/>
</dbReference>
<evidence type="ECO:0000256" key="7">
    <source>
        <dbReference type="ARBA" id="ARBA00022989"/>
    </source>
</evidence>
<dbReference type="UniPathway" id="UPA00148"/>
<keyword evidence="6 9" id="KW-0812">Transmembrane</keyword>